<proteinExistence type="predicted"/>
<evidence type="ECO:0000313" key="2">
    <source>
        <dbReference type="Proteomes" id="UP000024635"/>
    </source>
</evidence>
<keyword evidence="2" id="KW-1185">Reference proteome</keyword>
<dbReference type="AlphaFoldDB" id="A0A016UDC8"/>
<evidence type="ECO:0000313" key="1">
    <source>
        <dbReference type="EMBL" id="EYC12578.1"/>
    </source>
</evidence>
<protein>
    <submittedName>
        <fullName evidence="1">Uncharacterized protein</fullName>
    </submittedName>
</protein>
<dbReference type="EMBL" id="JARK01001382">
    <property type="protein sequence ID" value="EYC12578.1"/>
    <property type="molecule type" value="Genomic_DNA"/>
</dbReference>
<reference evidence="2" key="1">
    <citation type="journal article" date="2015" name="Nat. Genet.">
        <title>The genome and transcriptome of the zoonotic hookworm Ancylostoma ceylanicum identify infection-specific gene families.</title>
        <authorList>
            <person name="Schwarz E.M."/>
            <person name="Hu Y."/>
            <person name="Antoshechkin I."/>
            <person name="Miller M.M."/>
            <person name="Sternberg P.W."/>
            <person name="Aroian R.V."/>
        </authorList>
    </citation>
    <scope>NUCLEOTIDE SEQUENCE</scope>
    <source>
        <strain evidence="2">HY135</strain>
    </source>
</reference>
<organism evidence="1 2">
    <name type="scientific">Ancylostoma ceylanicum</name>
    <dbReference type="NCBI Taxonomy" id="53326"/>
    <lineage>
        <taxon>Eukaryota</taxon>
        <taxon>Metazoa</taxon>
        <taxon>Ecdysozoa</taxon>
        <taxon>Nematoda</taxon>
        <taxon>Chromadorea</taxon>
        <taxon>Rhabditida</taxon>
        <taxon>Rhabditina</taxon>
        <taxon>Rhabditomorpha</taxon>
        <taxon>Strongyloidea</taxon>
        <taxon>Ancylostomatidae</taxon>
        <taxon>Ancylostomatinae</taxon>
        <taxon>Ancylostoma</taxon>
    </lineage>
</organism>
<name>A0A016UDC8_9BILA</name>
<gene>
    <name evidence="1" type="primary">Acey_s0046.g1307</name>
    <name evidence="1" type="ORF">Y032_0046g1307</name>
</gene>
<comment type="caution">
    <text evidence="1">The sequence shown here is derived from an EMBL/GenBank/DDBJ whole genome shotgun (WGS) entry which is preliminary data.</text>
</comment>
<dbReference type="Proteomes" id="UP000024635">
    <property type="component" value="Unassembled WGS sequence"/>
</dbReference>
<sequence>MSLRWMSCRARSWIARSAAAAPFSTQFDNFKNKSVTLRRVGTFTSWISMFHAQSTYFSIAPIAREHRIFHEHHSSSYFILNEKKARPPRGHKRVRLSCDSNATSLAIHYRDVRTPNARI</sequence>
<accession>A0A016UDC8</accession>